<dbReference type="STRING" id="105785.A0A2J7R1M4"/>
<feature type="domain" description="USP" evidence="3">
    <location>
        <begin position="299"/>
        <end position="724"/>
    </location>
</feature>
<accession>A0A2J7R1M4</accession>
<proteinExistence type="inferred from homology"/>
<comment type="caution">
    <text evidence="4">The sequence shown here is derived from an EMBL/GenBank/DDBJ whole genome shotgun (WGS) entry which is preliminary data.</text>
</comment>
<sequence>MTQFSYSSSDNLLAKSHQKASHILGADKMKTSVGLTSRVFYGSNPTASVKSHHPISYMFCSRAVRSSPTAPENGTEFPAAGKIPYNGKRPAEQSAKGQKSALLHIRPRSVEASGRRLTPAVGKLSVNRKPPESSKQDVRSHGITPLSTPHSKSLSVPSAAGKKLQPLRTSVSSPPRKQRRVSSCLPQDCRAKRTLTYVQPNLVPVKSSVPSLADVANKENWEHAGEVDIHKILQMLDRDMEADAAGMSVEDQETSCVHDELPGDCQQDSGLPPVMKTPVSEMEAEEQTTARQEIRPQDMGFPNPPGSNRCWMNATLQMLLGMEPFMEELERSFRKDGRNNKSALLWSFFQVVKHRRRGCRLSLHSALRHLSRSLGLLDAIFTSDRQQDATEFLVRLLDLFREHFSSSNSDLGLEADHKIKESCTLRELQLDNLPPGGSPAQRFSGGGRHVGGGLCNPVCDNVEFCLRETYCCTNCSEYTTRCQDHLALFLDIPSTSQARPSLQEALNRYMQSDVRELKCGRCSGQHSKVVTAFTKLPRFLLVQVKRYVVQMAIPEKLTSLVRVPIILSVKNCVSDDVIMPAFWLPESSEPLQLSLDDDEDKELQEVMCQSVDEDSELQEAIRLSLEQQQLMLDEDCAPQPGDADVPLSEVDGEDESPDYSYRLVCVVMHQGISPNCGHYVADVFNLEQQQWYHYDDDEVSRHTQDEVVGSARQRNGYIFCYMHRQLFNQLTDKNAVCV</sequence>
<protein>
    <recommendedName>
        <fullName evidence="3">USP domain-containing protein</fullName>
    </recommendedName>
</protein>
<evidence type="ECO:0000259" key="3">
    <source>
        <dbReference type="PROSITE" id="PS50235"/>
    </source>
</evidence>
<evidence type="ECO:0000256" key="2">
    <source>
        <dbReference type="SAM" id="MobiDB-lite"/>
    </source>
</evidence>
<feature type="compositionally biased region" description="Polar residues" evidence="2">
    <location>
        <begin position="145"/>
        <end position="156"/>
    </location>
</feature>
<evidence type="ECO:0000313" key="4">
    <source>
        <dbReference type="EMBL" id="PNF34733.1"/>
    </source>
</evidence>
<dbReference type="GO" id="GO:0016579">
    <property type="term" value="P:protein deubiquitination"/>
    <property type="evidence" value="ECO:0007669"/>
    <property type="project" value="InterPro"/>
</dbReference>
<comment type="similarity">
    <text evidence="1">Belongs to the peptidase C19 family.</text>
</comment>
<feature type="region of interest" description="Disordered" evidence="2">
    <location>
        <begin position="67"/>
        <end position="185"/>
    </location>
</feature>
<dbReference type="InterPro" id="IPR018200">
    <property type="entry name" value="USP_CS"/>
</dbReference>
<organism evidence="4 5">
    <name type="scientific">Cryptotermes secundus</name>
    <dbReference type="NCBI Taxonomy" id="105785"/>
    <lineage>
        <taxon>Eukaryota</taxon>
        <taxon>Metazoa</taxon>
        <taxon>Ecdysozoa</taxon>
        <taxon>Arthropoda</taxon>
        <taxon>Hexapoda</taxon>
        <taxon>Insecta</taxon>
        <taxon>Pterygota</taxon>
        <taxon>Neoptera</taxon>
        <taxon>Polyneoptera</taxon>
        <taxon>Dictyoptera</taxon>
        <taxon>Blattodea</taxon>
        <taxon>Blattoidea</taxon>
        <taxon>Termitoidae</taxon>
        <taxon>Kalotermitidae</taxon>
        <taxon>Cryptotermitinae</taxon>
        <taxon>Cryptotermes</taxon>
    </lineage>
</organism>
<dbReference type="Pfam" id="PF00443">
    <property type="entry name" value="UCH"/>
    <property type="match status" value="1"/>
</dbReference>
<dbReference type="OrthoDB" id="289038at2759"/>
<dbReference type="EMBL" id="NEVH01008206">
    <property type="protein sequence ID" value="PNF34733.1"/>
    <property type="molecule type" value="Genomic_DNA"/>
</dbReference>
<dbReference type="InterPro" id="IPR001394">
    <property type="entry name" value="Peptidase_C19_UCH"/>
</dbReference>
<dbReference type="PROSITE" id="PS50235">
    <property type="entry name" value="USP_3"/>
    <property type="match status" value="1"/>
</dbReference>
<dbReference type="GO" id="GO:0000082">
    <property type="term" value="P:G1/S transition of mitotic cell cycle"/>
    <property type="evidence" value="ECO:0007669"/>
    <property type="project" value="TreeGrafter"/>
</dbReference>
<dbReference type="PANTHER" id="PTHR24006">
    <property type="entry name" value="UBIQUITIN CARBOXYL-TERMINAL HYDROLASE"/>
    <property type="match status" value="1"/>
</dbReference>
<gene>
    <name evidence="4" type="ORF">B7P43_G05456</name>
</gene>
<dbReference type="GO" id="GO:0004843">
    <property type="term" value="F:cysteine-type deubiquitinase activity"/>
    <property type="evidence" value="ECO:0007669"/>
    <property type="project" value="InterPro"/>
</dbReference>
<dbReference type="InterPro" id="IPR038765">
    <property type="entry name" value="Papain-like_cys_pep_sf"/>
</dbReference>
<dbReference type="InterPro" id="IPR050164">
    <property type="entry name" value="Peptidase_C19"/>
</dbReference>
<reference evidence="4 5" key="1">
    <citation type="submission" date="2017-12" db="EMBL/GenBank/DDBJ databases">
        <title>Hemimetabolous genomes reveal molecular basis of termite eusociality.</title>
        <authorList>
            <person name="Harrison M.C."/>
            <person name="Jongepier E."/>
            <person name="Robertson H.M."/>
            <person name="Arning N."/>
            <person name="Bitard-Feildel T."/>
            <person name="Chao H."/>
            <person name="Childers C.P."/>
            <person name="Dinh H."/>
            <person name="Doddapaneni H."/>
            <person name="Dugan S."/>
            <person name="Gowin J."/>
            <person name="Greiner C."/>
            <person name="Han Y."/>
            <person name="Hu H."/>
            <person name="Hughes D.S.T."/>
            <person name="Huylmans A.-K."/>
            <person name="Kemena C."/>
            <person name="Kremer L.P.M."/>
            <person name="Lee S.L."/>
            <person name="Lopez-Ezquerra A."/>
            <person name="Mallet L."/>
            <person name="Monroy-Kuhn J.M."/>
            <person name="Moser A."/>
            <person name="Murali S.C."/>
            <person name="Muzny D.M."/>
            <person name="Otani S."/>
            <person name="Piulachs M.-D."/>
            <person name="Poelchau M."/>
            <person name="Qu J."/>
            <person name="Schaub F."/>
            <person name="Wada-Katsumata A."/>
            <person name="Worley K.C."/>
            <person name="Xie Q."/>
            <person name="Ylla G."/>
            <person name="Poulsen M."/>
            <person name="Gibbs R.A."/>
            <person name="Schal C."/>
            <person name="Richards S."/>
            <person name="Belles X."/>
            <person name="Korb J."/>
            <person name="Bornberg-Bauer E."/>
        </authorList>
    </citation>
    <scope>NUCLEOTIDE SEQUENCE [LARGE SCALE GENOMIC DNA]</scope>
    <source>
        <tissue evidence="4">Whole body</tissue>
    </source>
</reference>
<dbReference type="GO" id="GO:0005634">
    <property type="term" value="C:nucleus"/>
    <property type="evidence" value="ECO:0007669"/>
    <property type="project" value="TreeGrafter"/>
</dbReference>
<dbReference type="GO" id="GO:0005829">
    <property type="term" value="C:cytosol"/>
    <property type="evidence" value="ECO:0007669"/>
    <property type="project" value="TreeGrafter"/>
</dbReference>
<feature type="compositionally biased region" description="Basic and acidic residues" evidence="2">
    <location>
        <begin position="129"/>
        <end position="140"/>
    </location>
</feature>
<dbReference type="EMBL" id="NEVH01008206">
    <property type="protein sequence ID" value="PNF34734.1"/>
    <property type="molecule type" value="Genomic_DNA"/>
</dbReference>
<dbReference type="PANTHER" id="PTHR24006:SF915">
    <property type="entry name" value="UBIQUITIN CARBOXYL-TERMINAL HYDROLASE-RELATED"/>
    <property type="match status" value="1"/>
</dbReference>
<dbReference type="Proteomes" id="UP000235965">
    <property type="component" value="Unassembled WGS sequence"/>
</dbReference>
<dbReference type="InParanoid" id="A0A2J7R1M4"/>
<dbReference type="SUPFAM" id="SSF54001">
    <property type="entry name" value="Cysteine proteinases"/>
    <property type="match status" value="1"/>
</dbReference>
<dbReference type="CDD" id="cd02257">
    <property type="entry name" value="Peptidase_C19"/>
    <property type="match status" value="1"/>
</dbReference>
<keyword evidence="5" id="KW-1185">Reference proteome</keyword>
<name>A0A2J7R1M4_9NEOP</name>
<dbReference type="AlphaFoldDB" id="A0A2J7R1M4"/>
<dbReference type="Gene3D" id="3.90.70.10">
    <property type="entry name" value="Cysteine proteinases"/>
    <property type="match status" value="1"/>
</dbReference>
<dbReference type="InterPro" id="IPR028889">
    <property type="entry name" value="USP"/>
</dbReference>
<evidence type="ECO:0000256" key="1">
    <source>
        <dbReference type="ARBA" id="ARBA00009085"/>
    </source>
</evidence>
<evidence type="ECO:0000313" key="5">
    <source>
        <dbReference type="Proteomes" id="UP000235965"/>
    </source>
</evidence>
<dbReference type="PROSITE" id="PS00973">
    <property type="entry name" value="USP_2"/>
    <property type="match status" value="1"/>
</dbReference>